<accession>A0AAJ8M6X6</accession>
<keyword evidence="2" id="KW-1185">Reference proteome</keyword>
<organism evidence="1 2">
    <name type="scientific">Kwoniella bestiolae CBS 10118</name>
    <dbReference type="NCBI Taxonomy" id="1296100"/>
    <lineage>
        <taxon>Eukaryota</taxon>
        <taxon>Fungi</taxon>
        <taxon>Dikarya</taxon>
        <taxon>Basidiomycota</taxon>
        <taxon>Agaricomycotina</taxon>
        <taxon>Tremellomycetes</taxon>
        <taxon>Tremellales</taxon>
        <taxon>Cryptococcaceae</taxon>
        <taxon>Kwoniella</taxon>
    </lineage>
</organism>
<evidence type="ECO:0000313" key="2">
    <source>
        <dbReference type="Proteomes" id="UP000092730"/>
    </source>
</evidence>
<name>A0AAJ8M6X6_9TREE</name>
<dbReference type="KEGG" id="kbi:30204952"/>
<dbReference type="EMBL" id="CP144541">
    <property type="protein sequence ID" value="WVW79904.1"/>
    <property type="molecule type" value="Genomic_DNA"/>
</dbReference>
<evidence type="ECO:0000313" key="1">
    <source>
        <dbReference type="EMBL" id="WVW79904.1"/>
    </source>
</evidence>
<dbReference type="GeneID" id="30204952"/>
<protein>
    <submittedName>
        <fullName evidence="1">Uncharacterized protein</fullName>
    </submittedName>
</protein>
<proteinExistence type="predicted"/>
<sequence>MVQSCYSPSTSTDTPLTRDTFLYVLAILRAQSDILTVANLQQCSRSRYTIVTPYLYRHLTLDERCIDLLLGQALTWAKGEGYALFRSVRYGHSLIPDHDIKEVLDLGSESSIHHSSPLRYKINLSYVRRITLKYDADEPSELSWSIRQLGSLLSHYRNFTGQYLFPSLDTISCVGSPDRHLELGEIWMLLWTLSSPRKVCFRYTHPFLYSDSSFASLDTFDPHAQSIFVHSAMPSWIPRSYSDCRVGISYVRISCEENCDEEDHPERSCERYNREEIARWLVAGPRSNKDRWQGQWSVYTGGIHTIEELREIRGIALDIIDELVPDEAGWTQDAIENARLFIEGIRWIEGHGRCESCGGEFTMVPKSSYCHPLLTMNNYIRASIARCSENDFGVLLR</sequence>
<dbReference type="Proteomes" id="UP000092730">
    <property type="component" value="Chromosome 1"/>
</dbReference>
<dbReference type="AlphaFoldDB" id="A0AAJ8M6X6"/>
<reference evidence="1" key="2">
    <citation type="submission" date="2024-02" db="EMBL/GenBank/DDBJ databases">
        <title>Comparative genomics of Cryptococcus and Kwoniella reveals pathogenesis evolution and contrasting modes of karyotype evolution via chromosome fusion or intercentromeric recombination.</title>
        <authorList>
            <person name="Coelho M.A."/>
            <person name="David-Palma M."/>
            <person name="Shea T."/>
            <person name="Bowers K."/>
            <person name="McGinley-Smith S."/>
            <person name="Mohammad A.W."/>
            <person name="Gnirke A."/>
            <person name="Yurkov A.M."/>
            <person name="Nowrousian M."/>
            <person name="Sun S."/>
            <person name="Cuomo C.A."/>
            <person name="Heitman J."/>
        </authorList>
    </citation>
    <scope>NUCLEOTIDE SEQUENCE</scope>
    <source>
        <strain evidence="1">CBS 10118</strain>
    </source>
</reference>
<reference evidence="1" key="1">
    <citation type="submission" date="2013-07" db="EMBL/GenBank/DDBJ databases">
        <authorList>
            <consortium name="The Broad Institute Genome Sequencing Platform"/>
            <person name="Cuomo C."/>
            <person name="Litvintseva A."/>
            <person name="Chen Y."/>
            <person name="Heitman J."/>
            <person name="Sun S."/>
            <person name="Springer D."/>
            <person name="Dromer F."/>
            <person name="Young S.K."/>
            <person name="Zeng Q."/>
            <person name="Gargeya S."/>
            <person name="Fitzgerald M."/>
            <person name="Abouelleil A."/>
            <person name="Alvarado L."/>
            <person name="Berlin A.M."/>
            <person name="Chapman S.B."/>
            <person name="Dewar J."/>
            <person name="Goldberg J."/>
            <person name="Griggs A."/>
            <person name="Gujja S."/>
            <person name="Hansen M."/>
            <person name="Howarth C."/>
            <person name="Imamovic A."/>
            <person name="Larimer J."/>
            <person name="McCowan C."/>
            <person name="Murphy C."/>
            <person name="Pearson M."/>
            <person name="Priest M."/>
            <person name="Roberts A."/>
            <person name="Saif S."/>
            <person name="Shea T."/>
            <person name="Sykes S."/>
            <person name="Wortman J."/>
            <person name="Nusbaum C."/>
            <person name="Birren B."/>
        </authorList>
    </citation>
    <scope>NUCLEOTIDE SEQUENCE</scope>
    <source>
        <strain evidence="1">CBS 10118</strain>
    </source>
</reference>
<dbReference type="RefSeq" id="XP_065725448.1">
    <property type="nucleotide sequence ID" value="XM_065869376.1"/>
</dbReference>
<gene>
    <name evidence="1" type="ORF">I302_101874</name>
</gene>